<evidence type="ECO:0000313" key="1">
    <source>
        <dbReference type="EMBL" id="GMH17389.1"/>
    </source>
</evidence>
<protein>
    <submittedName>
        <fullName evidence="1">Uncharacterized protein</fullName>
    </submittedName>
</protein>
<dbReference type="EMBL" id="BSYO01000017">
    <property type="protein sequence ID" value="GMH17389.1"/>
    <property type="molecule type" value="Genomic_DNA"/>
</dbReference>
<proteinExistence type="predicted"/>
<organism evidence="1 2">
    <name type="scientific">Nepenthes gracilis</name>
    <name type="common">Slender pitcher plant</name>
    <dbReference type="NCBI Taxonomy" id="150966"/>
    <lineage>
        <taxon>Eukaryota</taxon>
        <taxon>Viridiplantae</taxon>
        <taxon>Streptophyta</taxon>
        <taxon>Embryophyta</taxon>
        <taxon>Tracheophyta</taxon>
        <taxon>Spermatophyta</taxon>
        <taxon>Magnoliopsida</taxon>
        <taxon>eudicotyledons</taxon>
        <taxon>Gunneridae</taxon>
        <taxon>Pentapetalae</taxon>
        <taxon>Caryophyllales</taxon>
        <taxon>Nepenthaceae</taxon>
        <taxon>Nepenthes</taxon>
    </lineage>
</organism>
<keyword evidence="2" id="KW-1185">Reference proteome</keyword>
<reference evidence="1" key="1">
    <citation type="submission" date="2023-05" db="EMBL/GenBank/DDBJ databases">
        <title>Nepenthes gracilis genome sequencing.</title>
        <authorList>
            <person name="Fukushima K."/>
        </authorList>
    </citation>
    <scope>NUCLEOTIDE SEQUENCE</scope>
    <source>
        <strain evidence="1">SING2019-196</strain>
    </source>
</reference>
<comment type="caution">
    <text evidence="1">The sequence shown here is derived from an EMBL/GenBank/DDBJ whole genome shotgun (WGS) entry which is preliminary data.</text>
</comment>
<name>A0AAD3SVG8_NEPGR</name>
<accession>A0AAD3SVG8</accession>
<dbReference type="Proteomes" id="UP001279734">
    <property type="component" value="Unassembled WGS sequence"/>
</dbReference>
<evidence type="ECO:0000313" key="2">
    <source>
        <dbReference type="Proteomes" id="UP001279734"/>
    </source>
</evidence>
<sequence length="73" mass="8333">MKDLLRWPSYHMPIVMELKGFSEPSIGLSQKCCPLRFDLNKSQSASRISYFVVVFPSEIDLIPLRSCRRGLGS</sequence>
<dbReference type="AlphaFoldDB" id="A0AAD3SVG8"/>
<gene>
    <name evidence="1" type="ORF">Nepgr_019230</name>
</gene>